<accession>A0ABQ8SRD4</accession>
<organism evidence="2 3">
    <name type="scientific">Periplaneta americana</name>
    <name type="common">American cockroach</name>
    <name type="synonym">Blatta americana</name>
    <dbReference type="NCBI Taxonomy" id="6978"/>
    <lineage>
        <taxon>Eukaryota</taxon>
        <taxon>Metazoa</taxon>
        <taxon>Ecdysozoa</taxon>
        <taxon>Arthropoda</taxon>
        <taxon>Hexapoda</taxon>
        <taxon>Insecta</taxon>
        <taxon>Pterygota</taxon>
        <taxon>Neoptera</taxon>
        <taxon>Polyneoptera</taxon>
        <taxon>Dictyoptera</taxon>
        <taxon>Blattodea</taxon>
        <taxon>Blattoidea</taxon>
        <taxon>Blattidae</taxon>
        <taxon>Blattinae</taxon>
        <taxon>Periplaneta</taxon>
    </lineage>
</organism>
<evidence type="ECO:0000313" key="2">
    <source>
        <dbReference type="EMBL" id="KAJ4436488.1"/>
    </source>
</evidence>
<dbReference type="PANTHER" id="PTHR47326">
    <property type="entry name" value="TRANSPOSABLE ELEMENT TC3 TRANSPOSASE-LIKE PROTEIN"/>
    <property type="match status" value="1"/>
</dbReference>
<dbReference type="Proteomes" id="UP001148838">
    <property type="component" value="Unassembled WGS sequence"/>
</dbReference>
<protein>
    <recommendedName>
        <fullName evidence="1">DUF4817 domain-containing protein</fullName>
    </recommendedName>
</protein>
<feature type="domain" description="DUF4817" evidence="1">
    <location>
        <begin position="52"/>
        <end position="85"/>
    </location>
</feature>
<keyword evidence="3" id="KW-1185">Reference proteome</keyword>
<dbReference type="InterPro" id="IPR032675">
    <property type="entry name" value="LRR_dom_sf"/>
</dbReference>
<name>A0ABQ8SRD4_PERAM</name>
<reference evidence="2 3" key="1">
    <citation type="journal article" date="2022" name="Allergy">
        <title>Genome assembly and annotation of Periplaneta americana reveal a comprehensive cockroach allergen profile.</title>
        <authorList>
            <person name="Wang L."/>
            <person name="Xiong Q."/>
            <person name="Saelim N."/>
            <person name="Wang L."/>
            <person name="Nong W."/>
            <person name="Wan A.T."/>
            <person name="Shi M."/>
            <person name="Liu X."/>
            <person name="Cao Q."/>
            <person name="Hui J.H.L."/>
            <person name="Sookrung N."/>
            <person name="Leung T.F."/>
            <person name="Tungtrongchitr A."/>
            <person name="Tsui S.K.W."/>
        </authorList>
    </citation>
    <scope>NUCLEOTIDE SEQUENCE [LARGE SCALE GENOMIC DNA]</scope>
    <source>
        <strain evidence="2">PWHHKU_190912</strain>
    </source>
</reference>
<dbReference type="PANTHER" id="PTHR47326:SF1">
    <property type="entry name" value="HTH PSQ-TYPE DOMAIN-CONTAINING PROTEIN"/>
    <property type="match status" value="1"/>
</dbReference>
<dbReference type="InterPro" id="IPR032135">
    <property type="entry name" value="DUF4817"/>
</dbReference>
<gene>
    <name evidence="2" type="ORF">ANN_16519</name>
</gene>
<comment type="caution">
    <text evidence="2">The sequence shown here is derived from an EMBL/GenBank/DDBJ whole genome shotgun (WGS) entry which is preliminary data.</text>
</comment>
<sequence>MNVQRKVQCVLWLAKFESVTRVRREFRRVFNKEPPHENNIRRWDRQLRGEDATQRAYQREFGVRNPPKRNTILGLVNKLETTGSLVSEKGKHRSSRLPTVVVDVRARLEQSPKKIIKTFVAGDRVHLLNVSESLKPYRVTVVHQLQEPDKDKRLNYCRWFQTFIVQNPAILSITWNLWPPRSPDLTTPDNICYRGISFAFMLTGNPWDCSKDLTWLVDDARNSSVASRVVDRDKMICNNETYPKKPVLPIMGMIKTLQDECPREPPTNCTCRMEYVAPHPDGVTLRPVTTVNCSYRGLQELPGKLPSVTTTLLLKGNQISSLKPLVSNPHYRGVLDLFLDDNRVQSLGVLEGADWLLGFRVLSLRGNRLAQVPTYALDNALQRNRHAAYLYLGTNPWLCDCLFTPSFQDFIIKYRKLVKDIDDVRCSSVDGDDNSYSQVGETTVTEHDNKNHLLENERHGHYEAVSLLQIQTLSRSSVCLEPSEYLVRPLDLINGILASLIVLVVGKLIYDYWSFKKTGKLPWIVAKMP</sequence>
<proteinExistence type="predicted"/>
<dbReference type="Gene3D" id="3.80.10.10">
    <property type="entry name" value="Ribonuclease Inhibitor"/>
    <property type="match status" value="1"/>
</dbReference>
<evidence type="ECO:0000313" key="3">
    <source>
        <dbReference type="Proteomes" id="UP001148838"/>
    </source>
</evidence>
<evidence type="ECO:0000259" key="1">
    <source>
        <dbReference type="Pfam" id="PF16087"/>
    </source>
</evidence>
<dbReference type="EMBL" id="JAJSOF020000021">
    <property type="protein sequence ID" value="KAJ4436488.1"/>
    <property type="molecule type" value="Genomic_DNA"/>
</dbReference>
<dbReference type="Pfam" id="PF16087">
    <property type="entry name" value="DUF4817"/>
    <property type="match status" value="1"/>
</dbReference>
<dbReference type="SUPFAM" id="SSF52058">
    <property type="entry name" value="L domain-like"/>
    <property type="match status" value="1"/>
</dbReference>